<gene>
    <name evidence="2" type="ORF">BHM03_00017244</name>
</gene>
<accession>A0A445MF33</accession>
<dbReference type="Proteomes" id="UP000290560">
    <property type="component" value="Unassembled WGS sequence"/>
</dbReference>
<proteinExistence type="predicted"/>
<dbReference type="EMBL" id="KV875758">
    <property type="protein sequence ID" value="RZR72798.1"/>
    <property type="molecule type" value="Genomic_DNA"/>
</dbReference>
<evidence type="ECO:0000313" key="2">
    <source>
        <dbReference type="EMBL" id="RZR72798.1"/>
    </source>
</evidence>
<dbReference type="AlphaFoldDB" id="A0A445MF33"/>
<reference evidence="2" key="1">
    <citation type="journal article" date="2018" name="Data Brief">
        <title>Genome sequence data from 17 accessions of Ensete ventricosum, a staple food crop for millions in Ethiopia.</title>
        <authorList>
            <person name="Yemataw Z."/>
            <person name="Muzemil S."/>
            <person name="Ambachew D."/>
            <person name="Tripathi L."/>
            <person name="Tesfaye K."/>
            <person name="Chala A."/>
            <person name="Farbos A."/>
            <person name="O'Neill P."/>
            <person name="Moore K."/>
            <person name="Grant M."/>
            <person name="Studholme D.J."/>
        </authorList>
    </citation>
    <scope>NUCLEOTIDE SEQUENCE [LARGE SCALE GENOMIC DNA]</scope>
    <source>
        <tissue evidence="2">Leaf</tissue>
    </source>
</reference>
<sequence>MKKIPSEWAREIKERDGPAGAEGRGSRRLGNRRRVAMGGGGCAPALFGCRHFMALFGAAVGEDRDPHALHRLPQVDALSVDRQLCVANWAEPNAFTGVDRDLRLRVESNHKPK</sequence>
<feature type="region of interest" description="Disordered" evidence="1">
    <location>
        <begin position="1"/>
        <end position="34"/>
    </location>
</feature>
<name>A0A445MF33_ENSVE</name>
<protein>
    <submittedName>
        <fullName evidence="2">Uncharacterized protein</fullName>
    </submittedName>
</protein>
<organism evidence="2">
    <name type="scientific">Ensete ventricosum</name>
    <name type="common">Abyssinian banana</name>
    <name type="synonym">Musa ensete</name>
    <dbReference type="NCBI Taxonomy" id="4639"/>
    <lineage>
        <taxon>Eukaryota</taxon>
        <taxon>Viridiplantae</taxon>
        <taxon>Streptophyta</taxon>
        <taxon>Embryophyta</taxon>
        <taxon>Tracheophyta</taxon>
        <taxon>Spermatophyta</taxon>
        <taxon>Magnoliopsida</taxon>
        <taxon>Liliopsida</taxon>
        <taxon>Zingiberales</taxon>
        <taxon>Musaceae</taxon>
        <taxon>Ensete</taxon>
    </lineage>
</organism>
<evidence type="ECO:0000256" key="1">
    <source>
        <dbReference type="SAM" id="MobiDB-lite"/>
    </source>
</evidence>
<feature type="compositionally biased region" description="Basic and acidic residues" evidence="1">
    <location>
        <begin position="1"/>
        <end position="17"/>
    </location>
</feature>